<name>A0A0L6CMF1_9MICO</name>
<evidence type="ECO:0000313" key="3">
    <source>
        <dbReference type="EMBL" id="KNX38941.1"/>
    </source>
</evidence>
<sequence>MKYVILMQVDPAVLEGLTEEQGKAIGDGHEAFMKATRESGEFIATNALGDPSQSKVVRSVDGAPVVTDGPFVEAKEFMGGYYLLDVENEARAIELAKMIPDAGIDGLALEIRPVMFSADADS</sequence>
<evidence type="ECO:0000256" key="1">
    <source>
        <dbReference type="ARBA" id="ARBA00007689"/>
    </source>
</evidence>
<dbReference type="RefSeq" id="WP_050671476.1">
    <property type="nucleotide sequence ID" value="NZ_LAIR01000002.1"/>
</dbReference>
<keyword evidence="4" id="KW-1185">Reference proteome</keyword>
<gene>
    <name evidence="3" type="ORF">VV01_20300</name>
</gene>
<dbReference type="Pfam" id="PF03795">
    <property type="entry name" value="YCII"/>
    <property type="match status" value="1"/>
</dbReference>
<organism evidence="3 4">
    <name type="scientific">Luteipulveratus halotolerans</name>
    <dbReference type="NCBI Taxonomy" id="1631356"/>
    <lineage>
        <taxon>Bacteria</taxon>
        <taxon>Bacillati</taxon>
        <taxon>Actinomycetota</taxon>
        <taxon>Actinomycetes</taxon>
        <taxon>Micrococcales</taxon>
        <taxon>Dermacoccaceae</taxon>
        <taxon>Luteipulveratus</taxon>
    </lineage>
</organism>
<dbReference type="STRING" id="1631356.VV01_20300"/>
<dbReference type="Gene3D" id="3.30.70.1060">
    <property type="entry name" value="Dimeric alpha+beta barrel"/>
    <property type="match status" value="1"/>
</dbReference>
<dbReference type="SUPFAM" id="SSF54909">
    <property type="entry name" value="Dimeric alpha+beta barrel"/>
    <property type="match status" value="1"/>
</dbReference>
<dbReference type="InterPro" id="IPR005545">
    <property type="entry name" value="YCII"/>
</dbReference>
<comment type="similarity">
    <text evidence="1">Belongs to the YciI family.</text>
</comment>
<dbReference type="InterPro" id="IPR011008">
    <property type="entry name" value="Dimeric_a/b-barrel"/>
</dbReference>
<feature type="domain" description="YCII-related" evidence="2">
    <location>
        <begin position="1"/>
        <end position="106"/>
    </location>
</feature>
<dbReference type="AlphaFoldDB" id="A0A0L6CMF1"/>
<protein>
    <recommendedName>
        <fullName evidence="2">YCII-related domain-containing protein</fullName>
    </recommendedName>
</protein>
<proteinExistence type="inferred from homology"/>
<dbReference type="PANTHER" id="PTHR35174:SF3">
    <property type="entry name" value="BLL7171 PROTEIN"/>
    <property type="match status" value="1"/>
</dbReference>
<dbReference type="EMBL" id="LAIR01000002">
    <property type="protein sequence ID" value="KNX38941.1"/>
    <property type="molecule type" value="Genomic_DNA"/>
</dbReference>
<comment type="caution">
    <text evidence="3">The sequence shown here is derived from an EMBL/GenBank/DDBJ whole genome shotgun (WGS) entry which is preliminary data.</text>
</comment>
<evidence type="ECO:0000259" key="2">
    <source>
        <dbReference type="Pfam" id="PF03795"/>
    </source>
</evidence>
<accession>A0A0L6CMF1</accession>
<dbReference type="PANTHER" id="PTHR35174">
    <property type="entry name" value="BLL7171 PROTEIN-RELATED"/>
    <property type="match status" value="1"/>
</dbReference>
<evidence type="ECO:0000313" key="4">
    <source>
        <dbReference type="Proteomes" id="UP000037397"/>
    </source>
</evidence>
<dbReference type="Proteomes" id="UP000037397">
    <property type="component" value="Unassembled WGS sequence"/>
</dbReference>
<dbReference type="OrthoDB" id="668782at2"/>
<reference evidence="4" key="1">
    <citation type="submission" date="2015-03" db="EMBL/GenBank/DDBJ databases">
        <title>Luteipulveratus halotolerans sp. nov., a novel actinobacterium (Dermacoccaceae) from Sarawak, Malaysia.</title>
        <authorList>
            <person name="Juboi H."/>
            <person name="Basik A."/>
            <person name="Shamsul S.S."/>
            <person name="Arnold P."/>
            <person name="Schmitt E.K."/>
            <person name="Sanglier J.-J."/>
            <person name="Yeo T."/>
        </authorList>
    </citation>
    <scope>NUCLEOTIDE SEQUENCE [LARGE SCALE GENOMIC DNA]</scope>
    <source>
        <strain evidence="4">C296001</strain>
    </source>
</reference>